<feature type="domain" description="CHAD" evidence="1">
    <location>
        <begin position="7"/>
        <end position="281"/>
    </location>
</feature>
<dbReference type="InterPro" id="IPR007899">
    <property type="entry name" value="CHAD_dom"/>
</dbReference>
<keyword evidence="3" id="KW-1185">Reference proteome</keyword>
<dbReference type="PANTHER" id="PTHR39339:SF1">
    <property type="entry name" value="CHAD DOMAIN-CONTAINING PROTEIN"/>
    <property type="match status" value="1"/>
</dbReference>
<dbReference type="Gene3D" id="1.40.20.10">
    <property type="entry name" value="CHAD domain"/>
    <property type="match status" value="1"/>
</dbReference>
<protein>
    <submittedName>
        <fullName evidence="2">CHAD domain-containing protein</fullName>
    </submittedName>
</protein>
<dbReference type="Proteomes" id="UP000290682">
    <property type="component" value="Unassembled WGS sequence"/>
</dbReference>
<evidence type="ECO:0000313" key="2">
    <source>
        <dbReference type="EMBL" id="RXZ45260.1"/>
    </source>
</evidence>
<dbReference type="SMART" id="SM00880">
    <property type="entry name" value="CHAD"/>
    <property type="match status" value="1"/>
</dbReference>
<dbReference type="InterPro" id="IPR038186">
    <property type="entry name" value="CHAD_dom_sf"/>
</dbReference>
<dbReference type="RefSeq" id="WP_129210365.1">
    <property type="nucleotide sequence ID" value="NZ_REGR01000001.1"/>
</dbReference>
<proteinExistence type="predicted"/>
<evidence type="ECO:0000313" key="3">
    <source>
        <dbReference type="Proteomes" id="UP000290682"/>
    </source>
</evidence>
<evidence type="ECO:0000259" key="1">
    <source>
        <dbReference type="PROSITE" id="PS51708"/>
    </source>
</evidence>
<reference evidence="2 3" key="1">
    <citation type="submission" date="2018-10" db="EMBL/GenBank/DDBJ databases">
        <title>Draft genome of Fastidiocella sp. strain 375T, a bacterium isolated from a karstic cave dripping water.</title>
        <authorList>
            <person name="Coelho C."/>
            <person name="Verissimo A."/>
            <person name="Tiago I."/>
        </authorList>
    </citation>
    <scope>NUCLEOTIDE SEQUENCE [LARGE SCALE GENOMIC DNA]</scope>
    <source>
        <strain evidence="2 3">CAVE-375</strain>
    </source>
</reference>
<gene>
    <name evidence="2" type="ORF">EBB06_00035</name>
</gene>
<dbReference type="PROSITE" id="PS51708">
    <property type="entry name" value="CHAD"/>
    <property type="match status" value="1"/>
</dbReference>
<name>A0ABY0FFU6_9NEIS</name>
<dbReference type="PANTHER" id="PTHR39339">
    <property type="entry name" value="SLR1444 PROTEIN"/>
    <property type="match status" value="1"/>
</dbReference>
<organism evidence="2 3">
    <name type="scientific">Crenobacter cavernae</name>
    <dbReference type="NCBI Taxonomy" id="2290923"/>
    <lineage>
        <taxon>Bacteria</taxon>
        <taxon>Pseudomonadati</taxon>
        <taxon>Pseudomonadota</taxon>
        <taxon>Betaproteobacteria</taxon>
        <taxon>Neisseriales</taxon>
        <taxon>Neisseriaceae</taxon>
        <taxon>Crenobacter</taxon>
    </lineage>
</organism>
<sequence>MKKTVSRARQPEEMRARLAQHYEALVEMAFHAMARLSADADPEALHDLRVSLRSQRVLLVAFRCRASVAEASGRLAEAARLSNAVRDLEVSLVWADSLLAETGVGTEARQSLAEQLAGARAELMAGLQHARLDEALVDAELAWFKALNRIGRKALLRSVRQRALRLSTRMNKACRALPKEGAALSDWHPVRLLGKRLRYWVEGFSECLPRGQRRLAKPLRFLQLSLGNLQDLAVLQGRLAEGDAPPAEWLTAIGRHQAKSECAAVKALAELKPQLAKARRRH</sequence>
<dbReference type="EMBL" id="REGR01000001">
    <property type="protein sequence ID" value="RXZ45260.1"/>
    <property type="molecule type" value="Genomic_DNA"/>
</dbReference>
<dbReference type="Pfam" id="PF05235">
    <property type="entry name" value="CHAD"/>
    <property type="match status" value="1"/>
</dbReference>
<accession>A0ABY0FFU6</accession>
<comment type="caution">
    <text evidence="2">The sequence shown here is derived from an EMBL/GenBank/DDBJ whole genome shotgun (WGS) entry which is preliminary data.</text>
</comment>